<evidence type="ECO:0000313" key="3">
    <source>
        <dbReference type="EMBL" id="RSH92526.1"/>
    </source>
</evidence>
<protein>
    <submittedName>
        <fullName evidence="3">Uncharacterized protein</fullName>
    </submittedName>
</protein>
<keyword evidence="4" id="KW-1185">Reference proteome</keyword>
<dbReference type="SUPFAM" id="SSF51735">
    <property type="entry name" value="NAD(P)-binding Rossmann-fold domains"/>
    <property type="match status" value="1"/>
</dbReference>
<dbReference type="GO" id="GO:0016491">
    <property type="term" value="F:oxidoreductase activity"/>
    <property type="evidence" value="ECO:0007669"/>
    <property type="project" value="UniProtKB-KW"/>
</dbReference>
<organism evidence="3 4">
    <name type="scientific">Saitozyma podzolica</name>
    <dbReference type="NCBI Taxonomy" id="1890683"/>
    <lineage>
        <taxon>Eukaryota</taxon>
        <taxon>Fungi</taxon>
        <taxon>Dikarya</taxon>
        <taxon>Basidiomycota</taxon>
        <taxon>Agaricomycotina</taxon>
        <taxon>Tremellomycetes</taxon>
        <taxon>Tremellales</taxon>
        <taxon>Trimorphomycetaceae</taxon>
        <taxon>Saitozyma</taxon>
    </lineage>
</organism>
<dbReference type="OrthoDB" id="5336600at2759"/>
<dbReference type="STRING" id="1890683.A0A427YN75"/>
<name>A0A427YN75_9TREE</name>
<evidence type="ECO:0000256" key="2">
    <source>
        <dbReference type="ARBA" id="ARBA00023002"/>
    </source>
</evidence>
<keyword evidence="2" id="KW-0560">Oxidoreductase</keyword>
<dbReference type="CDD" id="cd05233">
    <property type="entry name" value="SDR_c"/>
    <property type="match status" value="1"/>
</dbReference>
<dbReference type="AlphaFoldDB" id="A0A427YN75"/>
<dbReference type="InterPro" id="IPR002347">
    <property type="entry name" value="SDR_fam"/>
</dbReference>
<dbReference type="Proteomes" id="UP000279259">
    <property type="component" value="Unassembled WGS sequence"/>
</dbReference>
<dbReference type="InterPro" id="IPR036291">
    <property type="entry name" value="NAD(P)-bd_dom_sf"/>
</dbReference>
<gene>
    <name evidence="3" type="ORF">EHS25_008942</name>
</gene>
<comment type="caution">
    <text evidence="3">The sequence shown here is derived from an EMBL/GenBank/DDBJ whole genome shotgun (WGS) entry which is preliminary data.</text>
</comment>
<evidence type="ECO:0000256" key="1">
    <source>
        <dbReference type="ARBA" id="ARBA00006484"/>
    </source>
</evidence>
<sequence length="236" mass="24857">MSKPVALIFGAGPKVGAAVVNAFTNEGYAVAIASRSANDAEHPDAQGLLSVKADLAKTEDVKRAFERTKIKLGTPSVVIHNASTAQFLDAADPLGPKFDVATFAASELGVNAVSVALAAQLAVQGFATLPASASKTFIYTGNGLSSYITTAPVITGANAGKSAAATLIANWAAAYKDKGYKFYYADERTDEGGLRWKGTTGPAAAKWYVELSKNPKQLEPIFTFTHDKGYVKFDKW</sequence>
<dbReference type="PANTHER" id="PTHR43669">
    <property type="entry name" value="5-KETO-D-GLUCONATE 5-REDUCTASE"/>
    <property type="match status" value="1"/>
</dbReference>
<accession>A0A427YN75</accession>
<proteinExistence type="inferred from homology"/>
<reference evidence="3 4" key="1">
    <citation type="submission" date="2018-11" db="EMBL/GenBank/DDBJ databases">
        <title>Genome sequence of Saitozyma podzolica DSM 27192.</title>
        <authorList>
            <person name="Aliyu H."/>
            <person name="Gorte O."/>
            <person name="Ochsenreither K."/>
        </authorList>
    </citation>
    <scope>NUCLEOTIDE SEQUENCE [LARGE SCALE GENOMIC DNA]</scope>
    <source>
        <strain evidence="3 4">DSM 27192</strain>
    </source>
</reference>
<evidence type="ECO:0000313" key="4">
    <source>
        <dbReference type="Proteomes" id="UP000279259"/>
    </source>
</evidence>
<dbReference type="EMBL" id="RSCD01000006">
    <property type="protein sequence ID" value="RSH92526.1"/>
    <property type="molecule type" value="Genomic_DNA"/>
</dbReference>
<comment type="similarity">
    <text evidence="1">Belongs to the short-chain dehydrogenases/reductases (SDR) family.</text>
</comment>
<dbReference type="Pfam" id="PF00106">
    <property type="entry name" value="adh_short"/>
    <property type="match status" value="1"/>
</dbReference>
<dbReference type="Gene3D" id="3.40.50.720">
    <property type="entry name" value="NAD(P)-binding Rossmann-like Domain"/>
    <property type="match status" value="1"/>
</dbReference>
<dbReference type="PANTHER" id="PTHR43669:SF4">
    <property type="entry name" value="SHORT-CHAIN DEHYDROGENASE"/>
    <property type="match status" value="1"/>
</dbReference>